<evidence type="ECO:0000313" key="3">
    <source>
        <dbReference type="EMBL" id="AJG97811.1"/>
    </source>
</evidence>
<dbReference type="InterPro" id="IPR019080">
    <property type="entry name" value="YqaJ_viral_recombinase"/>
</dbReference>
<dbReference type="STRING" id="1520.LF65_01197"/>
<reference evidence="4" key="1">
    <citation type="submission" date="2014-12" db="EMBL/GenBank/DDBJ databases">
        <title>Genome sequence of Clostridium beijerinckii strain 59B.</title>
        <authorList>
            <person name="Little G.T."/>
            <person name="Minton N.P."/>
        </authorList>
    </citation>
    <scope>NUCLEOTIDE SEQUENCE [LARGE SCALE GENOMIC DNA]</scope>
    <source>
        <strain evidence="4">59B</strain>
    </source>
</reference>
<evidence type="ECO:0000313" key="4">
    <source>
        <dbReference type="Proteomes" id="UP000031866"/>
    </source>
</evidence>
<accession>A0A0B5QHW3</accession>
<keyword evidence="1" id="KW-0378">Hydrolase</keyword>
<dbReference type="EMBL" id="CP010086">
    <property type="protein sequence ID" value="AJG97811.1"/>
    <property type="molecule type" value="Genomic_DNA"/>
</dbReference>
<organism evidence="3 4">
    <name type="scientific">Clostridium beijerinckii</name>
    <name type="common">Clostridium MP</name>
    <dbReference type="NCBI Taxonomy" id="1520"/>
    <lineage>
        <taxon>Bacteria</taxon>
        <taxon>Bacillati</taxon>
        <taxon>Bacillota</taxon>
        <taxon>Clostridia</taxon>
        <taxon>Eubacteriales</taxon>
        <taxon>Clostridiaceae</taxon>
        <taxon>Clostridium</taxon>
    </lineage>
</organism>
<sequence>MAERDLKFIYGNEIGIILGINAKKTIKELYEEKLEKSQSRHINLKEKYEEIYWFNTLKEILCKEFTIRSGKKVRKELKTIIDEEYEFMCCKVDRRIVGENSILLCSIYNGINFDEEINKNVFLECQHNMRVTKADKCYFACLINSRKFVFKEIHRDEKVISEIVNEEKVFFYDHILKEISPM</sequence>
<gene>
    <name evidence="3" type="ORF">LF65_01197</name>
</gene>
<dbReference type="Gene3D" id="3.90.320.10">
    <property type="match status" value="1"/>
</dbReference>
<evidence type="ECO:0000256" key="1">
    <source>
        <dbReference type="ARBA" id="ARBA00022801"/>
    </source>
</evidence>
<dbReference type="Proteomes" id="UP000031866">
    <property type="component" value="Chromosome"/>
</dbReference>
<dbReference type="KEGG" id="cbei:LF65_01197"/>
<dbReference type="SUPFAM" id="SSF52980">
    <property type="entry name" value="Restriction endonuclease-like"/>
    <property type="match status" value="1"/>
</dbReference>
<dbReference type="Pfam" id="PF09588">
    <property type="entry name" value="YqaJ"/>
    <property type="match status" value="1"/>
</dbReference>
<dbReference type="InterPro" id="IPR011335">
    <property type="entry name" value="Restrct_endonuc-II-like"/>
</dbReference>
<protein>
    <recommendedName>
        <fullName evidence="2">YqaJ viral recombinase domain-containing protein</fullName>
    </recommendedName>
</protein>
<dbReference type="AlphaFoldDB" id="A0A0B5QHW3"/>
<dbReference type="GO" id="GO:0016787">
    <property type="term" value="F:hydrolase activity"/>
    <property type="evidence" value="ECO:0007669"/>
    <property type="project" value="UniProtKB-KW"/>
</dbReference>
<dbReference type="RefSeq" id="WP_052482742.1">
    <property type="nucleotide sequence ID" value="NZ_CP010086.2"/>
</dbReference>
<name>A0A0B5QHW3_CLOBE</name>
<dbReference type="InterPro" id="IPR011604">
    <property type="entry name" value="PDDEXK-like_dom_sf"/>
</dbReference>
<proteinExistence type="predicted"/>
<feature type="domain" description="YqaJ viral recombinase" evidence="2">
    <location>
        <begin position="11"/>
        <end position="134"/>
    </location>
</feature>
<evidence type="ECO:0000259" key="2">
    <source>
        <dbReference type="Pfam" id="PF09588"/>
    </source>
</evidence>